<proteinExistence type="predicted"/>
<organism evidence="1 2">
    <name type="scientific">Marasmiellus scandens</name>
    <dbReference type="NCBI Taxonomy" id="2682957"/>
    <lineage>
        <taxon>Eukaryota</taxon>
        <taxon>Fungi</taxon>
        <taxon>Dikarya</taxon>
        <taxon>Basidiomycota</taxon>
        <taxon>Agaricomycotina</taxon>
        <taxon>Agaricomycetes</taxon>
        <taxon>Agaricomycetidae</taxon>
        <taxon>Agaricales</taxon>
        <taxon>Marasmiineae</taxon>
        <taxon>Omphalotaceae</taxon>
        <taxon>Marasmiellus</taxon>
    </lineage>
</organism>
<protein>
    <submittedName>
        <fullName evidence="1">Uncharacterized protein</fullName>
    </submittedName>
</protein>
<gene>
    <name evidence="1" type="ORF">VKT23_000997</name>
</gene>
<reference evidence="1 2" key="1">
    <citation type="submission" date="2024-01" db="EMBL/GenBank/DDBJ databases">
        <title>A draft genome for the cacao thread blight pathogen Marasmiellus scandens.</title>
        <authorList>
            <person name="Baruah I.K."/>
            <person name="Leung J."/>
            <person name="Bukari Y."/>
            <person name="Amoako-Attah I."/>
            <person name="Meinhardt L.W."/>
            <person name="Bailey B.A."/>
            <person name="Cohen S.P."/>
        </authorList>
    </citation>
    <scope>NUCLEOTIDE SEQUENCE [LARGE SCALE GENOMIC DNA]</scope>
    <source>
        <strain evidence="1 2">GH-19</strain>
    </source>
</reference>
<comment type="caution">
    <text evidence="1">The sequence shown here is derived from an EMBL/GenBank/DDBJ whole genome shotgun (WGS) entry which is preliminary data.</text>
</comment>
<evidence type="ECO:0000313" key="1">
    <source>
        <dbReference type="EMBL" id="KAK7472889.1"/>
    </source>
</evidence>
<dbReference type="EMBL" id="JBANRG010000001">
    <property type="protein sequence ID" value="KAK7472889.1"/>
    <property type="molecule type" value="Genomic_DNA"/>
</dbReference>
<dbReference type="Proteomes" id="UP001498398">
    <property type="component" value="Unassembled WGS sequence"/>
</dbReference>
<evidence type="ECO:0000313" key="2">
    <source>
        <dbReference type="Proteomes" id="UP001498398"/>
    </source>
</evidence>
<accession>A0ABR1K645</accession>
<name>A0ABR1K645_9AGAR</name>
<keyword evidence="2" id="KW-1185">Reference proteome</keyword>
<sequence length="606" mass="68585">MGGTSEARNLDLTSGRANRLLRPLRTRCSSLAALYNTCLPAPSVVVTYSYTKPMSHAGAPPLTILESDGNLPFSSQYPQSILELSRRTHALCEAFKLVVEKTQCSRKDASCNNSVLNFTTMCSIIAGRHIEPELDEATIPEAEEQSMEILDSLYDSIPLAYRGWTLVSHALQLILDTCPHNATLLHNLLDITMDHNLRYHSSLVLHSLLSLALSPSSPSHPPPICHPDHSDFFIRLAASWDRRGYHVNSFCTIFNAVMDQVQSVNAWSCKATTKLLYHNRRKGPHCVVQIGCGLIRFLHSLQSGNSDGTVSHLPRTAALERTFGDWLVSILSHQLRSLKSQDEMWGEPEESIMTLLRTCYECNAHRPRQENQASSCEVVSLATLLLSRNQNDSCGTFLLKLLREVQPETSTYETLMSQTFLAVPRINEFKGLIHRYATTLKTHDLSLLEASLWACALREVERIESLTWEKEMRDAVKRYRQELMKHVEDSEKCFAELVDSRGYEWEWEPTVECWIRKAPLRTPVGKRRADSRLESGCGKRKKDRSSAFALLLSNALSNRKEVHDISEDEDGADLEEFYRHFSDNHHPSSDDGLDLFAYSTSSPYRM</sequence>